<accession>A0A6I6JFJ0</accession>
<dbReference type="KEGG" id="psel:GM415_06465"/>
<sequence>MEWNGDALFSAYFAAGSESARKSGLIWSEMAEGRRCGSGVQGVEAERSGKITFFFFSRTHGITDGFLTDYACSGTILDI</sequence>
<dbReference type="AlphaFoldDB" id="A0A6I6JFJ0"/>
<reference evidence="1 2" key="1">
    <citation type="submission" date="2019-11" db="EMBL/GenBank/DDBJ databases">
        <authorList>
            <person name="Zheng R.K."/>
            <person name="Sun C.M."/>
        </authorList>
    </citation>
    <scope>NUCLEOTIDE SEQUENCE [LARGE SCALE GENOMIC DNA]</scope>
    <source>
        <strain evidence="1 2">SRB007</strain>
    </source>
</reference>
<proteinExistence type="predicted"/>
<evidence type="ECO:0000313" key="1">
    <source>
        <dbReference type="EMBL" id="QGY39778.1"/>
    </source>
</evidence>
<protein>
    <submittedName>
        <fullName evidence="1">Uncharacterized protein</fullName>
    </submittedName>
</protein>
<keyword evidence="2" id="KW-1185">Reference proteome</keyword>
<gene>
    <name evidence="1" type="ORF">GM415_06465</name>
</gene>
<name>A0A6I6JFJ0_9BACT</name>
<dbReference type="EMBL" id="CP046400">
    <property type="protein sequence ID" value="QGY39778.1"/>
    <property type="molecule type" value="Genomic_DNA"/>
</dbReference>
<evidence type="ECO:0000313" key="2">
    <source>
        <dbReference type="Proteomes" id="UP000428328"/>
    </source>
</evidence>
<dbReference type="Proteomes" id="UP000428328">
    <property type="component" value="Chromosome"/>
</dbReference>
<organism evidence="1 2">
    <name type="scientific">Pseudodesulfovibrio cashew</name>
    <dbReference type="NCBI Taxonomy" id="2678688"/>
    <lineage>
        <taxon>Bacteria</taxon>
        <taxon>Pseudomonadati</taxon>
        <taxon>Thermodesulfobacteriota</taxon>
        <taxon>Desulfovibrionia</taxon>
        <taxon>Desulfovibrionales</taxon>
        <taxon>Desulfovibrionaceae</taxon>
    </lineage>
</organism>